<feature type="region of interest" description="Disordered" evidence="2">
    <location>
        <begin position="818"/>
        <end position="840"/>
    </location>
</feature>
<dbReference type="Pfam" id="PF05742">
    <property type="entry name" value="TANGO2"/>
    <property type="match status" value="1"/>
</dbReference>
<dbReference type="InterPro" id="IPR023696">
    <property type="entry name" value="Ureohydrolase_dom_sf"/>
</dbReference>
<dbReference type="PANTHER" id="PTHR17985:SF8">
    <property type="entry name" value="TRANSPORT AND GOLGI ORGANIZATION PROTEIN 2 HOMOLOG"/>
    <property type="match status" value="1"/>
</dbReference>
<dbReference type="PANTHER" id="PTHR17985">
    <property type="entry name" value="SER/THR-RICH PROTEIN T10 IN DGCR REGION"/>
    <property type="match status" value="1"/>
</dbReference>
<protein>
    <recommendedName>
        <fullName evidence="6">Histone deacetylase</fullName>
    </recommendedName>
</protein>
<evidence type="ECO:0008006" key="6">
    <source>
        <dbReference type="Google" id="ProtNLM"/>
    </source>
</evidence>
<accession>A0ABD2J6E8</accession>
<dbReference type="CDD" id="cd09993">
    <property type="entry name" value="HDAC_classIV"/>
    <property type="match status" value="1"/>
</dbReference>
<keyword evidence="3" id="KW-0472">Membrane</keyword>
<feature type="region of interest" description="Disordered" evidence="2">
    <location>
        <begin position="668"/>
        <end position="703"/>
    </location>
</feature>
<evidence type="ECO:0000313" key="4">
    <source>
        <dbReference type="EMBL" id="KAL3083028.1"/>
    </source>
</evidence>
<feature type="transmembrane region" description="Helical" evidence="3">
    <location>
        <begin position="717"/>
        <end position="739"/>
    </location>
</feature>
<dbReference type="GO" id="GO:0141221">
    <property type="term" value="F:histone deacetylase activity, hydrolytic mechanism"/>
    <property type="evidence" value="ECO:0007669"/>
    <property type="project" value="UniProtKB-EC"/>
</dbReference>
<dbReference type="AlphaFoldDB" id="A0ABD2J6E8"/>
<evidence type="ECO:0000256" key="3">
    <source>
        <dbReference type="SAM" id="Phobius"/>
    </source>
</evidence>
<dbReference type="InterPro" id="IPR008551">
    <property type="entry name" value="TANGO2"/>
</dbReference>
<keyword evidence="1" id="KW-0378">Hydrolase</keyword>
<organism evidence="4 5">
    <name type="scientific">Heterodera schachtii</name>
    <name type="common">Sugarbeet cyst nematode worm</name>
    <name type="synonym">Tylenchus schachtii</name>
    <dbReference type="NCBI Taxonomy" id="97005"/>
    <lineage>
        <taxon>Eukaryota</taxon>
        <taxon>Metazoa</taxon>
        <taxon>Ecdysozoa</taxon>
        <taxon>Nematoda</taxon>
        <taxon>Chromadorea</taxon>
        <taxon>Rhabditida</taxon>
        <taxon>Tylenchina</taxon>
        <taxon>Tylenchomorpha</taxon>
        <taxon>Tylenchoidea</taxon>
        <taxon>Heteroderidae</taxon>
        <taxon>Heteroderinae</taxon>
        <taxon>Heterodera</taxon>
    </lineage>
</organism>
<dbReference type="EMBL" id="JBICCN010000254">
    <property type="protein sequence ID" value="KAL3083028.1"/>
    <property type="molecule type" value="Genomic_DNA"/>
</dbReference>
<evidence type="ECO:0000313" key="5">
    <source>
        <dbReference type="Proteomes" id="UP001620645"/>
    </source>
</evidence>
<keyword evidence="3" id="KW-1133">Transmembrane helix</keyword>
<dbReference type="Gene3D" id="3.40.800.20">
    <property type="entry name" value="Histone deacetylase domain"/>
    <property type="match status" value="1"/>
</dbReference>
<dbReference type="Proteomes" id="UP001620645">
    <property type="component" value="Unassembled WGS sequence"/>
</dbReference>
<sequence length="840" mass="93073">MCSSAAFSAFAFLDDSETEIDWDERCPIVYSEDYNISFFGIEKCHPFDSNKWGNVFRFLIASGALIESAVLRPIEAKKEHLLLVHSKKYLRSLNGRFTLTRILEVGLVLLFPICLIDRRILRPMRIQTGGTVLAARVSLIRGWAINIGGGFHHASEGKGGGFCVYADVTLAIKLLFANELIKSAMIVDVDAHQGNGHETDFASDSRVYILDLFNASIYPGDSDALKSVSRAVPLPFGAEDDFYLRRLEMELDAAFADFSVPDFLLFVAGTDSLIGDPLGGLSLSPQAIIRRDEIVFGAAIRRRVPITMVTSGGYTNRMCVTFLALADGLKGQSFGGKYKMILLNNRDEKLDRVTSELCWRDGILACWDEQAEEHGTWLGIDRKGRVGVLLSVTEPPHTLKKNAPSRGAFVRDFLNGTFPPAEFLSEIAKKQQQLNGFQLLLVDSPLSVGPSAIFSLSNRFPSKTEEGLTVWPHGVYGFGNSPRHLPFQKVNYGEKLFQKVLNEFDFARRDEWELVQTLFGIASDRTILFPDDQIRRQTGCPQNSDAYKFLCSIFVDGSSEGINYGTTSTSVLLPTKSDGRPPKMEILQGTVHHLLLKKVGVLRRELSHHLLSMAFPCPPLAFPLLFIFLLSLSSVGTVPLMGSADFVHLPREHQSTQRIQRLKTALNENEAKREVPSGGNSPPPSSSASPFTSTTLPTTSAPSNTSSDASARLLCQFFIFSTLFGSVCTISACTCLFRTRRSISTQQRRVASMEDASISRLTRIREPFGPDKPYCLKFDEKGLCYASPLTREVPPLPTYEDACKMLSLAEIMANCGESKGRKQQSECIENKGEQQKNEKV</sequence>
<proteinExistence type="predicted"/>
<dbReference type="PRINTS" id="PR01270">
    <property type="entry name" value="HDASUPER"/>
</dbReference>
<dbReference type="InterPro" id="IPR044150">
    <property type="entry name" value="HDAC_classIV"/>
</dbReference>
<keyword evidence="3" id="KW-0812">Transmembrane</keyword>
<gene>
    <name evidence="4" type="ORF">niasHS_010830</name>
</gene>
<keyword evidence="5" id="KW-1185">Reference proteome</keyword>
<reference evidence="4 5" key="1">
    <citation type="submission" date="2024-10" db="EMBL/GenBank/DDBJ databases">
        <authorList>
            <person name="Kim D."/>
        </authorList>
    </citation>
    <scope>NUCLEOTIDE SEQUENCE [LARGE SCALE GENOMIC DNA]</scope>
    <source>
        <strain evidence="4">Taebaek</strain>
    </source>
</reference>
<comment type="caution">
    <text evidence="4">The sequence shown here is derived from an EMBL/GenBank/DDBJ whole genome shotgun (WGS) entry which is preliminary data.</text>
</comment>
<dbReference type="InterPro" id="IPR037138">
    <property type="entry name" value="His_deacetylse_dom_sf"/>
</dbReference>
<dbReference type="SUPFAM" id="SSF52768">
    <property type="entry name" value="Arginase/deacetylase"/>
    <property type="match status" value="1"/>
</dbReference>
<feature type="compositionally biased region" description="Low complexity" evidence="2">
    <location>
        <begin position="686"/>
        <end position="703"/>
    </location>
</feature>
<evidence type="ECO:0000256" key="1">
    <source>
        <dbReference type="ARBA" id="ARBA00022801"/>
    </source>
</evidence>
<dbReference type="InterPro" id="IPR000286">
    <property type="entry name" value="HDACs"/>
</dbReference>
<evidence type="ECO:0000256" key="2">
    <source>
        <dbReference type="SAM" id="MobiDB-lite"/>
    </source>
</evidence>
<name>A0ABD2J6E8_HETSC</name>